<feature type="repeat" description="WD" evidence="3">
    <location>
        <begin position="17"/>
        <end position="59"/>
    </location>
</feature>
<evidence type="ECO:0000313" key="6">
    <source>
        <dbReference type="Proteomes" id="UP001344447"/>
    </source>
</evidence>
<keyword evidence="2" id="KW-0677">Repeat</keyword>
<dbReference type="EMBL" id="JAVFKY010000002">
    <property type="protein sequence ID" value="KAK5581419.1"/>
    <property type="molecule type" value="Genomic_DNA"/>
</dbReference>
<feature type="repeat" description="WD" evidence="3">
    <location>
        <begin position="63"/>
        <end position="104"/>
    </location>
</feature>
<evidence type="ECO:0008006" key="7">
    <source>
        <dbReference type="Google" id="ProtNLM"/>
    </source>
</evidence>
<evidence type="ECO:0000313" key="5">
    <source>
        <dbReference type="EMBL" id="KAK5581419.1"/>
    </source>
</evidence>
<dbReference type="Pfam" id="PF00400">
    <property type="entry name" value="WD40"/>
    <property type="match status" value="3"/>
</dbReference>
<feature type="region of interest" description="Disordered" evidence="4">
    <location>
        <begin position="1"/>
        <end position="21"/>
    </location>
</feature>
<dbReference type="InterPro" id="IPR036322">
    <property type="entry name" value="WD40_repeat_dom_sf"/>
</dbReference>
<gene>
    <name evidence="5" type="ORF">RB653_001451</name>
</gene>
<dbReference type="InterPro" id="IPR015943">
    <property type="entry name" value="WD40/YVTN_repeat-like_dom_sf"/>
</dbReference>
<keyword evidence="1 3" id="KW-0853">WD repeat</keyword>
<dbReference type="InterPro" id="IPR020472">
    <property type="entry name" value="WD40_PAC1"/>
</dbReference>
<dbReference type="Proteomes" id="UP001344447">
    <property type="component" value="Unassembled WGS sequence"/>
</dbReference>
<evidence type="ECO:0000256" key="1">
    <source>
        <dbReference type="ARBA" id="ARBA00022574"/>
    </source>
</evidence>
<dbReference type="InterPro" id="IPR001680">
    <property type="entry name" value="WD40_rpt"/>
</dbReference>
<name>A0AAN7YRG1_9MYCE</name>
<dbReference type="PANTHER" id="PTHR10971">
    <property type="entry name" value="MRNA EXPORT FACTOR AND BUB3"/>
    <property type="match status" value="1"/>
</dbReference>
<dbReference type="PROSITE" id="PS50082">
    <property type="entry name" value="WD_REPEATS_2"/>
    <property type="match status" value="3"/>
</dbReference>
<accession>A0AAN7YRG1</accession>
<keyword evidence="6" id="KW-1185">Reference proteome</keyword>
<proteinExistence type="predicted"/>
<evidence type="ECO:0000256" key="2">
    <source>
        <dbReference type="ARBA" id="ARBA00022737"/>
    </source>
</evidence>
<dbReference type="FunFam" id="2.130.10.10:FF:000190">
    <property type="entry name" value="Nuclear pore complex subunit"/>
    <property type="match status" value="1"/>
</dbReference>
<dbReference type="Gene3D" id="2.130.10.10">
    <property type="entry name" value="YVTN repeat-like/Quinoprotein amine dehydrogenase"/>
    <property type="match status" value="1"/>
</dbReference>
<reference evidence="5 6" key="1">
    <citation type="submission" date="2023-11" db="EMBL/GenBank/DDBJ databases">
        <title>Dfirmibasis_genome.</title>
        <authorList>
            <person name="Edelbroek B."/>
            <person name="Kjellin J."/>
            <person name="Jerlstrom-Hultqvist J."/>
            <person name="Soderbom F."/>
        </authorList>
    </citation>
    <scope>NUCLEOTIDE SEQUENCE [LARGE SCALE GENOMIC DNA]</scope>
    <source>
        <strain evidence="5 6">TNS-C-14</strain>
    </source>
</reference>
<evidence type="ECO:0000256" key="3">
    <source>
        <dbReference type="PROSITE-ProRule" id="PRU00221"/>
    </source>
</evidence>
<dbReference type="SUPFAM" id="SSF50978">
    <property type="entry name" value="WD40 repeat-like"/>
    <property type="match status" value="1"/>
</dbReference>
<sequence length="342" mass="38159">MFSTSTTTNPNNDIELSSPPSDGVSCLKFSPKANNLIVAGSWDQKIRCWEINAPTKSSLPKAIISHEAAILCTDWSGDGTKVFTGGVDGKAKCWNLATNQIVQVAQHTAPIKECFWIEESNVLVTASWDRTLKYWDTRQQTGTPVLSLELTERIYAMDMLYPLLAVATADRKIYIYDLKNPQSPYKTVESLLKYQTRCISCFPDKSGFALGSIEGRVAIQSLDDSKQENSFTFKCHRENDTVAYAVNNISFALPYGTFATAGSDGGFSFWDKEAKFRLKQFSKLPQSISTATFNLDASFYAYASSYDWSKGSQYFDPNQPNSIFVRVVGDEAKKGNKQTKKR</sequence>
<dbReference type="PROSITE" id="PS50294">
    <property type="entry name" value="WD_REPEATS_REGION"/>
    <property type="match status" value="2"/>
</dbReference>
<evidence type="ECO:0000256" key="4">
    <source>
        <dbReference type="SAM" id="MobiDB-lite"/>
    </source>
</evidence>
<dbReference type="SMART" id="SM00320">
    <property type="entry name" value="WD40"/>
    <property type="match status" value="5"/>
</dbReference>
<protein>
    <recommendedName>
        <fullName evidence="7">Poly(A)+ RNA export protein</fullName>
    </recommendedName>
</protein>
<feature type="repeat" description="WD" evidence="3">
    <location>
        <begin position="104"/>
        <end position="145"/>
    </location>
</feature>
<comment type="caution">
    <text evidence="5">The sequence shown here is derived from an EMBL/GenBank/DDBJ whole genome shotgun (WGS) entry which is preliminary data.</text>
</comment>
<organism evidence="5 6">
    <name type="scientific">Dictyostelium firmibasis</name>
    <dbReference type="NCBI Taxonomy" id="79012"/>
    <lineage>
        <taxon>Eukaryota</taxon>
        <taxon>Amoebozoa</taxon>
        <taxon>Evosea</taxon>
        <taxon>Eumycetozoa</taxon>
        <taxon>Dictyostelia</taxon>
        <taxon>Dictyosteliales</taxon>
        <taxon>Dictyosteliaceae</taxon>
        <taxon>Dictyostelium</taxon>
    </lineage>
</organism>
<dbReference type="AlphaFoldDB" id="A0AAN7YRG1"/>
<feature type="compositionally biased region" description="Polar residues" evidence="4">
    <location>
        <begin position="1"/>
        <end position="20"/>
    </location>
</feature>
<dbReference type="PRINTS" id="PR00320">
    <property type="entry name" value="GPROTEINBRPT"/>
</dbReference>